<dbReference type="InterPro" id="IPR000219">
    <property type="entry name" value="DH_dom"/>
</dbReference>
<feature type="compositionally biased region" description="Polar residues" evidence="1">
    <location>
        <begin position="156"/>
        <end position="174"/>
    </location>
</feature>
<accession>L8HEU8</accession>
<feature type="compositionally biased region" description="Low complexity" evidence="1">
    <location>
        <begin position="17"/>
        <end position="35"/>
    </location>
</feature>
<dbReference type="GO" id="GO:0005737">
    <property type="term" value="C:cytoplasm"/>
    <property type="evidence" value="ECO:0007669"/>
    <property type="project" value="TreeGrafter"/>
</dbReference>
<evidence type="ECO:0000313" key="4">
    <source>
        <dbReference type="EMBL" id="ELR23762.1"/>
    </source>
</evidence>
<dbReference type="OrthoDB" id="245697at2759"/>
<feature type="domain" description="DH" evidence="3">
    <location>
        <begin position="366"/>
        <end position="548"/>
    </location>
</feature>
<dbReference type="InterPro" id="IPR051092">
    <property type="entry name" value="FYVE_RhoGEF_PH"/>
</dbReference>
<dbReference type="InterPro" id="IPR011993">
    <property type="entry name" value="PH-like_dom_sf"/>
</dbReference>
<dbReference type="EMBL" id="KB007854">
    <property type="protein sequence ID" value="ELR23762.1"/>
    <property type="molecule type" value="Genomic_DNA"/>
</dbReference>
<dbReference type="PROSITE" id="PS50003">
    <property type="entry name" value="PH_DOMAIN"/>
    <property type="match status" value="1"/>
</dbReference>
<organism evidence="4 5">
    <name type="scientific">Acanthamoeba castellanii (strain ATCC 30010 / Neff)</name>
    <dbReference type="NCBI Taxonomy" id="1257118"/>
    <lineage>
        <taxon>Eukaryota</taxon>
        <taxon>Amoebozoa</taxon>
        <taxon>Discosea</taxon>
        <taxon>Longamoebia</taxon>
        <taxon>Centramoebida</taxon>
        <taxon>Acanthamoebidae</taxon>
        <taxon>Acanthamoeba</taxon>
    </lineage>
</organism>
<dbReference type="GO" id="GO:0005085">
    <property type="term" value="F:guanyl-nucleotide exchange factor activity"/>
    <property type="evidence" value="ECO:0007669"/>
    <property type="project" value="InterPro"/>
</dbReference>
<feature type="region of interest" description="Disordered" evidence="1">
    <location>
        <begin position="613"/>
        <end position="645"/>
    </location>
</feature>
<dbReference type="OMA" id="KEASCIT"/>
<dbReference type="AlphaFoldDB" id="L8HEU8"/>
<dbReference type="SUPFAM" id="SSF50729">
    <property type="entry name" value="PH domain-like"/>
    <property type="match status" value="1"/>
</dbReference>
<feature type="region of interest" description="Disordered" evidence="1">
    <location>
        <begin position="1"/>
        <end position="264"/>
    </location>
</feature>
<dbReference type="GeneID" id="14924751"/>
<evidence type="ECO:0000259" key="3">
    <source>
        <dbReference type="PROSITE" id="PS50010"/>
    </source>
</evidence>
<dbReference type="SMART" id="SM00325">
    <property type="entry name" value="RhoGEF"/>
    <property type="match status" value="1"/>
</dbReference>
<dbReference type="KEGG" id="acan:ACA1_196550"/>
<dbReference type="InterPro" id="IPR035899">
    <property type="entry name" value="DBL_dom_sf"/>
</dbReference>
<reference evidence="4 5" key="1">
    <citation type="journal article" date="2013" name="Genome Biol.">
        <title>Genome of Acanthamoeba castellanii highlights extensive lateral gene transfer and early evolution of tyrosine kinase signaling.</title>
        <authorList>
            <person name="Clarke M."/>
            <person name="Lohan A.J."/>
            <person name="Liu B."/>
            <person name="Lagkouvardos I."/>
            <person name="Roy S."/>
            <person name="Zafar N."/>
            <person name="Bertelli C."/>
            <person name="Schilde C."/>
            <person name="Kianianmomeni A."/>
            <person name="Burglin T.R."/>
            <person name="Frech C."/>
            <person name="Turcotte B."/>
            <person name="Kopec K.O."/>
            <person name="Synnott J.M."/>
            <person name="Choo C."/>
            <person name="Paponov I."/>
            <person name="Finkler A."/>
            <person name="Soon Heng Tan C."/>
            <person name="Hutchins A.P."/>
            <person name="Weinmeier T."/>
            <person name="Rattei T."/>
            <person name="Chu J.S."/>
            <person name="Gimenez G."/>
            <person name="Irimia M."/>
            <person name="Rigden D.J."/>
            <person name="Fitzpatrick D.A."/>
            <person name="Lorenzo-Morales J."/>
            <person name="Bateman A."/>
            <person name="Chiu C.H."/>
            <person name="Tang P."/>
            <person name="Hegemann P."/>
            <person name="Fromm H."/>
            <person name="Raoult D."/>
            <person name="Greub G."/>
            <person name="Miranda-Saavedra D."/>
            <person name="Chen N."/>
            <person name="Nash P."/>
            <person name="Ginger M.L."/>
            <person name="Horn M."/>
            <person name="Schaap P."/>
            <person name="Caler L."/>
            <person name="Loftus B."/>
        </authorList>
    </citation>
    <scope>NUCLEOTIDE SEQUENCE [LARGE SCALE GENOMIC DNA]</scope>
    <source>
        <strain evidence="4 5">Neff</strain>
    </source>
</reference>
<dbReference type="PANTHER" id="PTHR12673">
    <property type="entry name" value="FACIOGENITAL DYSPLASIA PROTEIN"/>
    <property type="match status" value="1"/>
</dbReference>
<evidence type="ECO:0000256" key="1">
    <source>
        <dbReference type="SAM" id="MobiDB-lite"/>
    </source>
</evidence>
<feature type="compositionally biased region" description="Basic and acidic residues" evidence="1">
    <location>
        <begin position="613"/>
        <end position="628"/>
    </location>
</feature>
<dbReference type="CDD" id="cd00160">
    <property type="entry name" value="RhoGEF"/>
    <property type="match status" value="1"/>
</dbReference>
<keyword evidence="5" id="KW-1185">Reference proteome</keyword>
<dbReference type="PANTHER" id="PTHR12673:SF159">
    <property type="entry name" value="LD03170P"/>
    <property type="match status" value="1"/>
</dbReference>
<proteinExistence type="predicted"/>
<dbReference type="Proteomes" id="UP000011083">
    <property type="component" value="Unassembled WGS sequence"/>
</dbReference>
<feature type="compositionally biased region" description="Basic and acidic residues" evidence="1">
    <location>
        <begin position="201"/>
        <end position="212"/>
    </location>
</feature>
<dbReference type="RefSeq" id="XP_004353290.1">
    <property type="nucleotide sequence ID" value="XM_004353238.1"/>
</dbReference>
<dbReference type="Gene3D" id="1.20.900.10">
    <property type="entry name" value="Dbl homology (DH) domain"/>
    <property type="match status" value="1"/>
</dbReference>
<feature type="compositionally biased region" description="Polar residues" evidence="1">
    <location>
        <begin position="238"/>
        <end position="247"/>
    </location>
</feature>
<dbReference type="SUPFAM" id="SSF48065">
    <property type="entry name" value="DBL homology domain (DH-domain)"/>
    <property type="match status" value="1"/>
</dbReference>
<feature type="compositionally biased region" description="Low complexity" evidence="1">
    <location>
        <begin position="89"/>
        <end position="99"/>
    </location>
</feature>
<name>L8HEU8_ACACF</name>
<feature type="domain" description="PH" evidence="2">
    <location>
        <begin position="579"/>
        <end position="703"/>
    </location>
</feature>
<feature type="compositionally biased region" description="Basic and acidic residues" evidence="1">
    <location>
        <begin position="1"/>
        <end position="16"/>
    </location>
</feature>
<evidence type="ECO:0000259" key="2">
    <source>
        <dbReference type="PROSITE" id="PS50003"/>
    </source>
</evidence>
<dbReference type="VEuPathDB" id="AmoebaDB:ACA1_196550"/>
<dbReference type="InterPro" id="IPR001849">
    <property type="entry name" value="PH_domain"/>
</dbReference>
<dbReference type="Gene3D" id="2.30.29.30">
    <property type="entry name" value="Pleckstrin-homology domain (PH domain)/Phosphotyrosine-binding domain (PTB)"/>
    <property type="match status" value="1"/>
</dbReference>
<dbReference type="Pfam" id="PF00621">
    <property type="entry name" value="RhoGEF"/>
    <property type="match status" value="1"/>
</dbReference>
<gene>
    <name evidence="4" type="ORF">ACA1_196550</name>
</gene>
<protein>
    <submittedName>
        <fullName evidence="4">RhoGEF domain containing protein</fullName>
    </submittedName>
</protein>
<dbReference type="SMART" id="SM00233">
    <property type="entry name" value="PH"/>
    <property type="match status" value="1"/>
</dbReference>
<sequence>MTGRTEKRRDRDRDDSAVVATGGPTAAAPASPESPSTERRKTVSGPIKSAASPPPPATIRALAVPRSPHDDSSDSDSDSSPAAMAVAQLPPLLSLAGGAPLPPPLVSLPSPLGGHGSPNSGGHSRMMSESQEGVDSGGESSDDPSALDREHYQWDQRYSSMGSPKSPNATSKSASDLPKVEGVAEATTKMSRTISITFGEKLSKWKEGERKETKRNKKGSPLAVDASSSPRNDKAHHTPNTTRSPVDSPTEKKLSKTQRSDSMGNLFETASAALARSGEHQYRPRSSTVSPETMGPLAVAAANEAADEDARAAAAAKAEALRVEERRLTELIRRKWAPDSISPACLADIVLVQARVRRWCARRLRKRLLVANEFSVTEKNYVQILGLVVNIFLKPLSQQKGLLDPKHTSGIFSDVELLYMHHQRLYSCLQKRIKDWELFAKRGIGDIILNETDFLKLYSTYVNNYPTAMQTLHQLQAENPQFAQCEEKPECSYQDLHSLLIQPIQRIPRYEMLLLDLLRKTSKSDKGYDVLEQAVEKIKDAAEFINEGKREHENMDLLLRLEKQLSGRRDLKLATPGRRFIREGKVEMRIGRTNQERVLLLFNDMFIVAKKQKEEKKREERRRADSRQSRLPPSLGPQGLGSDSSTYVIKETEPLAQCKTVAPVNDGGKPALAITTVKKKYQMAVESDKIRSMWLEALLDAVTQWHTAEALGKQVWTGPSTPSGQRRRKDTATTPL</sequence>
<dbReference type="PROSITE" id="PS50010">
    <property type="entry name" value="DH_2"/>
    <property type="match status" value="1"/>
</dbReference>
<evidence type="ECO:0000313" key="5">
    <source>
        <dbReference type="Proteomes" id="UP000011083"/>
    </source>
</evidence>
<feature type="compositionally biased region" description="Low complexity" evidence="1">
    <location>
        <begin position="107"/>
        <end position="124"/>
    </location>
</feature>
<feature type="region of interest" description="Disordered" evidence="1">
    <location>
        <begin position="713"/>
        <end position="736"/>
    </location>
</feature>